<dbReference type="InterPro" id="IPR013103">
    <property type="entry name" value="RVT_2"/>
</dbReference>
<organism evidence="2 3">
    <name type="scientific">Cardamine amara subsp. amara</name>
    <dbReference type="NCBI Taxonomy" id="228776"/>
    <lineage>
        <taxon>Eukaryota</taxon>
        <taxon>Viridiplantae</taxon>
        <taxon>Streptophyta</taxon>
        <taxon>Embryophyta</taxon>
        <taxon>Tracheophyta</taxon>
        <taxon>Spermatophyta</taxon>
        <taxon>Magnoliopsida</taxon>
        <taxon>eudicotyledons</taxon>
        <taxon>Gunneridae</taxon>
        <taxon>Pentapetalae</taxon>
        <taxon>rosids</taxon>
        <taxon>malvids</taxon>
        <taxon>Brassicales</taxon>
        <taxon>Brassicaceae</taxon>
        <taxon>Cardamineae</taxon>
        <taxon>Cardamine</taxon>
    </lineage>
</organism>
<dbReference type="Proteomes" id="UP001558713">
    <property type="component" value="Unassembled WGS sequence"/>
</dbReference>
<dbReference type="AlphaFoldDB" id="A0ABD1BL27"/>
<accession>A0ABD1BL27</accession>
<dbReference type="SUPFAM" id="SSF56672">
    <property type="entry name" value="DNA/RNA polymerases"/>
    <property type="match status" value="1"/>
</dbReference>
<name>A0ABD1BL27_CARAN</name>
<sequence length="208" mass="23926">MSGEFDAQVRNCTWDLVPFDPNVNIVGCKWVFTNKYLSNGTFDRHKARLVAKGFHQKPGQDFTETFSLVIKTTTIRTVLDIVVKRNWSIRQMNVNNAYLQGTLNQEVFMSQPQGFVDPSKPNHICRLQKAIYGLKQAPRTWYLDLRNFLLNAGFQNFLADTSLFVLRRGADFIYVLIYVDDTFLSASIINCGFLRRSSATFGQYFPVQ</sequence>
<gene>
    <name evidence="2" type="ORF">V5N11_035276</name>
</gene>
<dbReference type="EMBL" id="JBANAX010000235">
    <property type="protein sequence ID" value="KAL1217888.1"/>
    <property type="molecule type" value="Genomic_DNA"/>
</dbReference>
<dbReference type="InterPro" id="IPR043502">
    <property type="entry name" value="DNA/RNA_pol_sf"/>
</dbReference>
<dbReference type="Pfam" id="PF07727">
    <property type="entry name" value="RVT_2"/>
    <property type="match status" value="1"/>
</dbReference>
<reference evidence="2 3" key="1">
    <citation type="submission" date="2024-04" db="EMBL/GenBank/DDBJ databases">
        <title>Genome assembly C_amara_ONT_v2.</title>
        <authorList>
            <person name="Yant L."/>
            <person name="Moore C."/>
            <person name="Slenker M."/>
        </authorList>
    </citation>
    <scope>NUCLEOTIDE SEQUENCE [LARGE SCALE GENOMIC DNA]</scope>
    <source>
        <tissue evidence="2">Leaf</tissue>
    </source>
</reference>
<protein>
    <submittedName>
        <fullName evidence="2">Retrovirus-related Pol polyprotein from transposon RE1</fullName>
    </submittedName>
</protein>
<evidence type="ECO:0000259" key="1">
    <source>
        <dbReference type="Pfam" id="PF07727"/>
    </source>
</evidence>
<evidence type="ECO:0000313" key="3">
    <source>
        <dbReference type="Proteomes" id="UP001558713"/>
    </source>
</evidence>
<proteinExistence type="predicted"/>
<feature type="domain" description="Reverse transcriptase Ty1/copia-type" evidence="1">
    <location>
        <begin position="12"/>
        <end position="187"/>
    </location>
</feature>
<evidence type="ECO:0000313" key="2">
    <source>
        <dbReference type="EMBL" id="KAL1217888.1"/>
    </source>
</evidence>
<keyword evidence="3" id="KW-1185">Reference proteome</keyword>
<comment type="caution">
    <text evidence="2">The sequence shown here is derived from an EMBL/GenBank/DDBJ whole genome shotgun (WGS) entry which is preliminary data.</text>
</comment>